<organism evidence="3 4">
    <name type="scientific">Rhynocoris fuscipes</name>
    <dbReference type="NCBI Taxonomy" id="488301"/>
    <lineage>
        <taxon>Eukaryota</taxon>
        <taxon>Metazoa</taxon>
        <taxon>Ecdysozoa</taxon>
        <taxon>Arthropoda</taxon>
        <taxon>Hexapoda</taxon>
        <taxon>Insecta</taxon>
        <taxon>Pterygota</taxon>
        <taxon>Neoptera</taxon>
        <taxon>Paraneoptera</taxon>
        <taxon>Hemiptera</taxon>
        <taxon>Heteroptera</taxon>
        <taxon>Panheteroptera</taxon>
        <taxon>Cimicomorpha</taxon>
        <taxon>Reduviidae</taxon>
        <taxon>Harpactorinae</taxon>
        <taxon>Harpactorini</taxon>
        <taxon>Rhynocoris</taxon>
    </lineage>
</organism>
<dbReference type="EMBL" id="JAPXFL010000003">
    <property type="protein sequence ID" value="KAK9509404.1"/>
    <property type="molecule type" value="Genomic_DNA"/>
</dbReference>
<dbReference type="SUPFAM" id="SSF47769">
    <property type="entry name" value="SAM/Pointed domain"/>
    <property type="match status" value="1"/>
</dbReference>
<feature type="compositionally biased region" description="Low complexity" evidence="1">
    <location>
        <begin position="87"/>
        <end position="97"/>
    </location>
</feature>
<dbReference type="SMART" id="SM00251">
    <property type="entry name" value="SAM_PNT"/>
    <property type="match status" value="1"/>
</dbReference>
<evidence type="ECO:0000256" key="1">
    <source>
        <dbReference type="SAM" id="MobiDB-lite"/>
    </source>
</evidence>
<sequence length="113" mass="12650">MLFSDPSKWTVEEVETWLAWNIAQYNLSPSVVQYFKMPGHSLVMLTEQDFQQRALEGGSLLYAQLELWKAASMDETTVDVSGLLQETTTTRSGSSSGEPSDGKKLSIKFNKLL</sequence>
<dbReference type="InterPro" id="IPR003118">
    <property type="entry name" value="Pointed_dom"/>
</dbReference>
<evidence type="ECO:0000313" key="4">
    <source>
        <dbReference type="Proteomes" id="UP001461498"/>
    </source>
</evidence>
<accession>A0AAW1DEJ2</accession>
<protein>
    <recommendedName>
        <fullName evidence="2">PNT domain-containing protein</fullName>
    </recommendedName>
</protein>
<reference evidence="3 4" key="1">
    <citation type="submission" date="2022-12" db="EMBL/GenBank/DDBJ databases">
        <title>Chromosome-level genome assembly of true bugs.</title>
        <authorList>
            <person name="Ma L."/>
            <person name="Li H."/>
        </authorList>
    </citation>
    <scope>NUCLEOTIDE SEQUENCE [LARGE SCALE GENOMIC DNA]</scope>
    <source>
        <strain evidence="3">Lab_2022b</strain>
    </source>
</reference>
<evidence type="ECO:0000259" key="2">
    <source>
        <dbReference type="PROSITE" id="PS51433"/>
    </source>
</evidence>
<dbReference type="AlphaFoldDB" id="A0AAW1DEJ2"/>
<dbReference type="InterPro" id="IPR013761">
    <property type="entry name" value="SAM/pointed_sf"/>
</dbReference>
<dbReference type="PROSITE" id="PS51433">
    <property type="entry name" value="PNT"/>
    <property type="match status" value="1"/>
</dbReference>
<name>A0AAW1DEJ2_9HEMI</name>
<dbReference type="GO" id="GO:0043565">
    <property type="term" value="F:sequence-specific DNA binding"/>
    <property type="evidence" value="ECO:0007669"/>
    <property type="project" value="InterPro"/>
</dbReference>
<gene>
    <name evidence="3" type="ORF">O3M35_006731</name>
</gene>
<keyword evidence="4" id="KW-1185">Reference proteome</keyword>
<comment type="caution">
    <text evidence="3">The sequence shown here is derived from an EMBL/GenBank/DDBJ whole genome shotgun (WGS) entry which is preliminary data.</text>
</comment>
<feature type="domain" description="PNT" evidence="2">
    <location>
        <begin position="1"/>
        <end position="72"/>
    </location>
</feature>
<evidence type="ECO:0000313" key="3">
    <source>
        <dbReference type="EMBL" id="KAK9509404.1"/>
    </source>
</evidence>
<dbReference type="Proteomes" id="UP001461498">
    <property type="component" value="Unassembled WGS sequence"/>
</dbReference>
<dbReference type="Gene3D" id="1.10.150.50">
    <property type="entry name" value="Transcription Factor, Ets-1"/>
    <property type="match status" value="1"/>
</dbReference>
<feature type="region of interest" description="Disordered" evidence="1">
    <location>
        <begin position="85"/>
        <end position="105"/>
    </location>
</feature>
<proteinExistence type="predicted"/>
<dbReference type="Pfam" id="PF02198">
    <property type="entry name" value="SAM_PNT"/>
    <property type="match status" value="1"/>
</dbReference>